<dbReference type="Pfam" id="PF00440">
    <property type="entry name" value="TetR_N"/>
    <property type="match status" value="1"/>
</dbReference>
<keyword evidence="2 4" id="KW-0238">DNA-binding</keyword>
<dbReference type="SUPFAM" id="SSF46689">
    <property type="entry name" value="Homeodomain-like"/>
    <property type="match status" value="1"/>
</dbReference>
<evidence type="ECO:0000256" key="2">
    <source>
        <dbReference type="ARBA" id="ARBA00023125"/>
    </source>
</evidence>
<gene>
    <name evidence="6" type="ORF">EV193_10355</name>
</gene>
<organism evidence="6 7">
    <name type="scientific">Herbihabitans rhizosphaerae</name>
    <dbReference type="NCBI Taxonomy" id="1872711"/>
    <lineage>
        <taxon>Bacteria</taxon>
        <taxon>Bacillati</taxon>
        <taxon>Actinomycetota</taxon>
        <taxon>Actinomycetes</taxon>
        <taxon>Pseudonocardiales</taxon>
        <taxon>Pseudonocardiaceae</taxon>
        <taxon>Herbihabitans</taxon>
    </lineage>
</organism>
<dbReference type="EMBL" id="SGWQ01000003">
    <property type="protein sequence ID" value="RZS40742.1"/>
    <property type="molecule type" value="Genomic_DNA"/>
</dbReference>
<dbReference type="InterPro" id="IPR009057">
    <property type="entry name" value="Homeodomain-like_sf"/>
</dbReference>
<dbReference type="Proteomes" id="UP000294257">
    <property type="component" value="Unassembled WGS sequence"/>
</dbReference>
<feature type="DNA-binding region" description="H-T-H motif" evidence="4">
    <location>
        <begin position="34"/>
        <end position="53"/>
    </location>
</feature>
<evidence type="ECO:0000256" key="4">
    <source>
        <dbReference type="PROSITE-ProRule" id="PRU00335"/>
    </source>
</evidence>
<dbReference type="GO" id="GO:0000976">
    <property type="term" value="F:transcription cis-regulatory region binding"/>
    <property type="evidence" value="ECO:0007669"/>
    <property type="project" value="TreeGrafter"/>
</dbReference>
<protein>
    <submittedName>
        <fullName evidence="6">TetR family transcriptional regulator</fullName>
    </submittedName>
</protein>
<comment type="caution">
    <text evidence="6">The sequence shown here is derived from an EMBL/GenBank/DDBJ whole genome shotgun (WGS) entry which is preliminary data.</text>
</comment>
<dbReference type="AlphaFoldDB" id="A0A4Q7KYI9"/>
<reference evidence="6 7" key="1">
    <citation type="submission" date="2019-02" db="EMBL/GenBank/DDBJ databases">
        <title>Genomic Encyclopedia of Type Strains, Phase IV (KMG-IV): sequencing the most valuable type-strain genomes for metagenomic binning, comparative biology and taxonomic classification.</title>
        <authorList>
            <person name="Goeker M."/>
        </authorList>
    </citation>
    <scope>NUCLEOTIDE SEQUENCE [LARGE SCALE GENOMIC DNA]</scope>
    <source>
        <strain evidence="6 7">DSM 101727</strain>
    </source>
</reference>
<dbReference type="Gene3D" id="1.10.357.10">
    <property type="entry name" value="Tetracycline Repressor, domain 2"/>
    <property type="match status" value="1"/>
</dbReference>
<evidence type="ECO:0000313" key="6">
    <source>
        <dbReference type="EMBL" id="RZS40742.1"/>
    </source>
</evidence>
<dbReference type="OrthoDB" id="3813186at2"/>
<keyword evidence="3" id="KW-0804">Transcription</keyword>
<dbReference type="InterPro" id="IPR050109">
    <property type="entry name" value="HTH-type_TetR-like_transc_reg"/>
</dbReference>
<dbReference type="PRINTS" id="PR00455">
    <property type="entry name" value="HTHTETR"/>
</dbReference>
<feature type="domain" description="HTH tetR-type" evidence="5">
    <location>
        <begin position="11"/>
        <end position="71"/>
    </location>
</feature>
<evidence type="ECO:0000259" key="5">
    <source>
        <dbReference type="PROSITE" id="PS50977"/>
    </source>
</evidence>
<name>A0A4Q7KYI9_9PSEU</name>
<dbReference type="InterPro" id="IPR001647">
    <property type="entry name" value="HTH_TetR"/>
</dbReference>
<dbReference type="RefSeq" id="WP_130343758.1">
    <property type="nucleotide sequence ID" value="NZ_SGWQ01000003.1"/>
</dbReference>
<evidence type="ECO:0000256" key="1">
    <source>
        <dbReference type="ARBA" id="ARBA00023015"/>
    </source>
</evidence>
<sequence length="356" mass="38218">MARLTRSQTQERNRTKVLEAAKEEFAERGFREAKIDTIAERAELTRGAVYSNFPGKRALYFAVLADLAKRAPLASQRETRLTPREALGAFARAWVARLPLTTDDPMAPERLGVDLLPEVLADERVRRPFGQLTKLSALLLGLALEGLHPRRTRAGRQVRVAEAVLTTLHGTSQLAAAAPGFIEPFNVIGACEQLASLEVEDVWQPPHLPYVPQARPADRAWTPPSTVDIMTGDPVRLADDGVIAVLGMHRLSAAEEAVRAAPDLPLTMIMVTSTPAELAPLARLVLAELRACLFLAFPTSALPMLRMVSDETGALAAAAGVPAVSDATEVAVRVVNGKIVARAEGFGACHAAASAR</sequence>
<accession>A0A4Q7KYI9</accession>
<dbReference type="PROSITE" id="PS50977">
    <property type="entry name" value="HTH_TETR_2"/>
    <property type="match status" value="1"/>
</dbReference>
<dbReference type="PANTHER" id="PTHR30055">
    <property type="entry name" value="HTH-TYPE TRANSCRIPTIONAL REGULATOR RUTR"/>
    <property type="match status" value="1"/>
</dbReference>
<dbReference type="PANTHER" id="PTHR30055:SF234">
    <property type="entry name" value="HTH-TYPE TRANSCRIPTIONAL REGULATOR BETI"/>
    <property type="match status" value="1"/>
</dbReference>
<keyword evidence="1" id="KW-0805">Transcription regulation</keyword>
<proteinExistence type="predicted"/>
<evidence type="ECO:0000313" key="7">
    <source>
        <dbReference type="Proteomes" id="UP000294257"/>
    </source>
</evidence>
<dbReference type="GO" id="GO:0003700">
    <property type="term" value="F:DNA-binding transcription factor activity"/>
    <property type="evidence" value="ECO:0007669"/>
    <property type="project" value="TreeGrafter"/>
</dbReference>
<evidence type="ECO:0000256" key="3">
    <source>
        <dbReference type="ARBA" id="ARBA00023163"/>
    </source>
</evidence>
<keyword evidence="7" id="KW-1185">Reference proteome</keyword>